<proteinExistence type="predicted"/>
<keyword evidence="2" id="KW-1185">Reference proteome</keyword>
<feature type="chain" id="PRO_5037345710" evidence="1">
    <location>
        <begin position="22"/>
        <end position="85"/>
    </location>
</feature>
<dbReference type="AlphaFoldDB" id="A0A915JJX1"/>
<organism evidence="2 3">
    <name type="scientific">Romanomermis culicivorax</name>
    <name type="common">Nematode worm</name>
    <dbReference type="NCBI Taxonomy" id="13658"/>
    <lineage>
        <taxon>Eukaryota</taxon>
        <taxon>Metazoa</taxon>
        <taxon>Ecdysozoa</taxon>
        <taxon>Nematoda</taxon>
        <taxon>Enoplea</taxon>
        <taxon>Dorylaimia</taxon>
        <taxon>Mermithida</taxon>
        <taxon>Mermithoidea</taxon>
        <taxon>Mermithidae</taxon>
        <taxon>Romanomermis</taxon>
    </lineage>
</organism>
<feature type="signal peptide" evidence="1">
    <location>
        <begin position="1"/>
        <end position="21"/>
    </location>
</feature>
<reference evidence="3" key="1">
    <citation type="submission" date="2022-11" db="UniProtKB">
        <authorList>
            <consortium name="WormBaseParasite"/>
        </authorList>
    </citation>
    <scope>IDENTIFICATION</scope>
</reference>
<dbReference type="WBParaSite" id="nRc.2.0.1.t26479-RA">
    <property type="protein sequence ID" value="nRc.2.0.1.t26479-RA"/>
    <property type="gene ID" value="nRc.2.0.1.g26479"/>
</dbReference>
<dbReference type="Proteomes" id="UP000887565">
    <property type="component" value="Unplaced"/>
</dbReference>
<sequence length="85" mass="9898">MNTIFKSSLILIICILDQKFSDENPISIVNNNGKLCDGQYPDWCRKCMNNTTIRTCLMGIWHPLPCKTKGMECYEYLKCFAMCYK</sequence>
<evidence type="ECO:0000313" key="2">
    <source>
        <dbReference type="Proteomes" id="UP000887565"/>
    </source>
</evidence>
<keyword evidence="1" id="KW-0732">Signal</keyword>
<evidence type="ECO:0000313" key="3">
    <source>
        <dbReference type="WBParaSite" id="nRc.2.0.1.t26479-RA"/>
    </source>
</evidence>
<evidence type="ECO:0000256" key="1">
    <source>
        <dbReference type="SAM" id="SignalP"/>
    </source>
</evidence>
<accession>A0A915JJX1</accession>
<protein>
    <submittedName>
        <fullName evidence="3">Uncharacterized protein</fullName>
    </submittedName>
</protein>
<name>A0A915JJX1_ROMCU</name>